<feature type="region of interest" description="Disordered" evidence="2">
    <location>
        <begin position="86"/>
        <end position="136"/>
    </location>
</feature>
<dbReference type="Gene3D" id="2.60.40.150">
    <property type="entry name" value="C2 domain"/>
    <property type="match status" value="1"/>
</dbReference>
<dbReference type="CDD" id="cd00030">
    <property type="entry name" value="C2"/>
    <property type="match status" value="1"/>
</dbReference>
<feature type="compositionally biased region" description="Basic and acidic residues" evidence="2">
    <location>
        <begin position="672"/>
        <end position="682"/>
    </location>
</feature>
<feature type="region of interest" description="Disordered" evidence="2">
    <location>
        <begin position="1"/>
        <end position="31"/>
    </location>
</feature>
<feature type="compositionally biased region" description="Low complexity" evidence="2">
    <location>
        <begin position="3459"/>
        <end position="3486"/>
    </location>
</feature>
<proteinExistence type="predicted"/>
<dbReference type="Pfam" id="PF00168">
    <property type="entry name" value="C2"/>
    <property type="match status" value="1"/>
</dbReference>
<feature type="compositionally biased region" description="Basic and acidic residues" evidence="2">
    <location>
        <begin position="906"/>
        <end position="929"/>
    </location>
</feature>
<evidence type="ECO:0000256" key="1">
    <source>
        <dbReference type="SAM" id="Coils"/>
    </source>
</evidence>
<evidence type="ECO:0000259" key="3">
    <source>
        <dbReference type="PROSITE" id="PS50004"/>
    </source>
</evidence>
<feature type="region of interest" description="Disordered" evidence="2">
    <location>
        <begin position="672"/>
        <end position="707"/>
    </location>
</feature>
<evidence type="ECO:0000313" key="5">
    <source>
        <dbReference type="Proteomes" id="UP000041254"/>
    </source>
</evidence>
<dbReference type="SUPFAM" id="SSF47923">
    <property type="entry name" value="Ypt/Rab-GAP domain of gyp1p"/>
    <property type="match status" value="1"/>
</dbReference>
<feature type="compositionally biased region" description="Low complexity" evidence="2">
    <location>
        <begin position="765"/>
        <end position="776"/>
    </location>
</feature>
<dbReference type="OMA" id="LWETIND"/>
<dbReference type="InterPro" id="IPR001849">
    <property type="entry name" value="PH_domain"/>
</dbReference>
<feature type="region of interest" description="Disordered" evidence="2">
    <location>
        <begin position="905"/>
        <end position="929"/>
    </location>
</feature>
<feature type="region of interest" description="Disordered" evidence="2">
    <location>
        <begin position="1469"/>
        <end position="1493"/>
    </location>
</feature>
<dbReference type="Gene3D" id="1.10.472.80">
    <property type="entry name" value="Ypt/Rab-GAP domain of gyp1p, domain 3"/>
    <property type="match status" value="1"/>
</dbReference>
<evidence type="ECO:0000313" key="4">
    <source>
        <dbReference type="EMBL" id="CEM25930.1"/>
    </source>
</evidence>
<feature type="region of interest" description="Disordered" evidence="2">
    <location>
        <begin position="857"/>
        <end position="888"/>
    </location>
</feature>
<sequence>MTTRSSGSQPRPAGQKPGEKTQFVFRNSNGEKSNVEVSAGWLKGTVKETKDKEGKKLRDDTLYRRKLKTALSIAACQHKIKALEDTKKALPHDDPAAKRETESKILNEERSLRSLREGKETVSVEPDGPVPVSSAADEAFSATKRDFMGKEGKKSKGIKPRYFRMEKGKISCFKSKEPPADALRERKKVYDIKDVDPEKLKIEENTAGQKIFPPFLSDAAGKQFQYRVKVLSPQRVFKSGDRTYGYMYLYTHELQHAEAWKTAILTARHLRDLSKVDLLHRSVQKIINSAVCRGWEAIRGEYEERKEKRNMIRNVVGRLLHVPLSKGYTKWKATYAKEIAKKKQQEELQKQIMRGMVQRAREQKEKLRQTEDQVKLQVVEKIGTKFRSHKKTLVDKSQWSVVRKALPLNKIKTGHFVAVAFDCQTREQVLQTYFGEYYAAQTIKMHPDTASGDAQYSATPLRVQTCHVFASDSLRHLNIAPSHETGAANTRASFSNFVKLSSISSVVVNTRRIDAQAFIVKNQMLNEFLLELMPGGENVVACDTSEGYWLTLCGPKVRPTRANEYAVVDVHVASTADQLIDGKGDATLQLERLQEMLRRALGVPRERGDQVLQLRSDQVLLASVTRAKERSSLVRFRIYPSPGFVDKINKLCGQENGETLRDAINQAIEQDDKGGEEEHLEGGEAADQDDTPPAAAAAEKETTQKAPSLSVKGVTFAKRAVPPIQVVGGSASLAGQQPPPPPPMSLSISLTIGKASVTPDGERPSTQATSASSGATPRSGGSGALETELSVHLLNHRFLSPNHHEGDRPNYAMELTVDIPICGNTAEDLAYVDALHSVVGKEDVLFDVWQRDRVSTQAPTSLGSPGMRSIASTSASDPEAEEAGDGRRLRKRCYLTGSLPIADMLKGVETKDEKDQKGQKDTEKAQDEKTPLNIDGTKKFFRVPLRPEDSLGAWHKPTERYGFIEVEYTVKKSVMHDIAAKPMCPESVGMGPYSALYTSHSHAYLAPVDAHTKSTAKLPSAEASGEVGSYLQIDFWTLQFAKDDLGNDDRRPQLYYFEVRCGSVRVLSPWRRRITGRMLGINEPPPTQRTDASGSSSGDFGVVSANHLPFNGTRVFLPIPPHSAMYRTHPQGQPVVEVTLLKMDAPVLTEFGRGEGKATPSEPTVIGRALIDLEGMVVNMLRERVDVPFCGDDKIKQYDYSPQKLRQMYTKVELQRTVPRCMVDLCLRDRAWVQGHAPDPQERVLLPKRIFPGCQALLMMEEPMRYPQDERAYRRRFLPGTYKENDQQTYARSGQPWPAPLREPATAWEFKASGLELLGMKLEPHRIPVYCSDVIPHKFVLPASEQEFVLGKFPGVWHRILGDNANLIINKAVEQLTHLKKPLPVTVLSVYPDGTADVALPPEFLKKIQQQQQQQGGGVGGGAAQGWDDLYKQLVKRIHLSQIEPIFEAGVPIYDCSCTTAEDIMKAASQEAEEAASREAARTSGGQSSSPEVVEKCYVRPRSAPLPWDANPSVCDYEWTASIKFPTEKEMHDFARVLNIAIRQEHYSQMLKVQNYMVADETTARRRLLRHLWGDPQLMRQAGKIEVVLVEAINLKSTDQFGVRSNIKRALDVVPGQSVQKMQMKRNLDNTINSIVTFRLKLANDQTEVQSYDGLIKSPAILQTAHPKWSAIQELRSTGGFVFRTPELVPKPVPEEGQDEMPDLEIELMVWQETDPATRKLAIQYPMGSVSIPVDSLMKATEPFQNIWRPLKPIEDSVGDIHIMTRFIPSDRTQLLTAAFEAPSAKAYLSMLVETSSTLPDAFGMPVHFGQYEPNLISNRKSVFEAYISGMPPEEIDRLRKAIRREEEDLKAALAAATRRAEAQGATEKERKELEVLRAQRPSELPVPKYRFILAQKEKFLHSDAHHHCEVQRQRMAFADFTTRVVSQEMVTGRDADGQQKELPATIPPLSHQPLTDLAQLRVKWLNAGLAAKAQLEALESLYYGGFPPQVRRSLWLQLGILRSEPSTHQKEMYRKSLHEGQRTDTPDQRQLLEDITEMSGWETTGLAEHKENFRAILTKVQQICTALIAFSNGANPGYGKDDGSGNNMPFGRLPIKYSKSIALVALHMLLPHGKGQERSQLTAEEVFWLIYTMAGGNGPFHGKLATYWAKPQNPTMAPTPATPAAASTSGPLPEKPLELRVPCPNGPLAAPSGAMGDVFLLECCLAAHAEPIWTRLFSLGFSLMDFFYPAFMRLYAGILPNHSLFRLWDILFPQLTLPVHQVYPHGRKSLICLAYAVICHCGDDLVEAESATQCRECIENAFTTLHDESKLVEFVKWADSVLFARTLFDSRPVEPLYSHWIKQWGDFYIMYERQNSWLKELVQGQRPPSLHDPRTNQEKVRWQLPGIDCDYIEKHLFGHFLKADSTTAASDVLPFAAFHRPTPADLSGSFEAPGGKTAFGRFLSCVSSVAAAFQEVNKAAPAPVKLWEKSSGARGPPKGVFPTAIDFQNFAGASIPAWAPYIRQFCQLFTHTGVENKLNLQEILTALIVTCHGTASRKALQLFRVWGCRPPPDLSLAGLPSIRLKGSKLATLAIEDEEDDSEDAVSGIIPGHTPAVILRVMAKPKQQIAVTAAQRPPPRTLGEAYLSSLGKYSGGQKKDEDLLLVNPQSMSNMPPSQQFSPATYGTGEQVGRITMQVSWREGQPGSGKGRLTVHVDAIHFFSAQQTEEPYIQVYYIDRDKREKPTDAKFYLNIVQKKKQQFDKAKRERAQKKGTDMHTDAAKLDTSTVVWTFNATASAELAVDPKLASSSAAGKGATHITLQACRALTHAIMTRSLHICSNRQAICLADSTFSRFGVTPSIIEACLDDSDPPHNSVDVTADVVREWERQISRTGEIDLKFSSEKPLENTKLSDMGIRPPNWATWLRIRYSRSASGERVCVKIPVKRGVIQYDSPEPVCRFDDQERDRSLFYVDKSFFLTAMLSCPLLTESLARFSNIEQQNYNPEPVQMNVWLPSGTEVDELFGSVDPGQAVLLEVWDQDPDPDVALSLTGTRSKSPTKRLFKRTPTLLGECWLPSLSSLITLRSLNNLELKAPDDQSDNTKAIGGKTKQLPAGAQVKGTVSVRAKWEYPCTELASAGQEQRGRLHLKLLSANGLRMVDGNNSPDPFVRVWLKNETTGRFELAQGFNTDTNRYEHKPYKTIPRTCNPDWNQDNTFDIKLGAAAAIDHLEQAQADARKQAGPVGARGAAQKEIKEVSDKFWDSQIKIEFRSGGGMMAAGAAGPGRGQTSSGAAGSHGVTLLASDSVTDLILKTHLAAGELAKKEMAEKGLSKYSGISLTNTSRYCALVLIPSERLSRISPTHKDYRKVLMEEFKDEKNWEPLDPDLLLKHYRTRFQFGVPEATIHHVKIMAPTRAYSDKNPKYAKLRKRLESRSKEQGDNLWETINDDDECFAFARYYHKEDNNDEEWRPALVSIPDHQQQQQPPAAQKQTQQQQEQQPVVAAAAPAGKDASVGGVGEGGFAVRFLMDAKWPDVVPDIRPGTDVLFAHQEPSILSARRQAVFDHPLTSDFPQVISDMWEAGSTTAQIVVALNKRARESWVADAKENPRQKPPHVQATDVQQVIKSLMKEKAKATAASQET</sequence>
<dbReference type="OrthoDB" id="434975at2759"/>
<dbReference type="Proteomes" id="UP000041254">
    <property type="component" value="Unassembled WGS sequence"/>
</dbReference>
<feature type="region of interest" description="Disordered" evidence="2">
    <location>
        <begin position="1078"/>
        <end position="1098"/>
    </location>
</feature>
<dbReference type="InterPro" id="IPR035969">
    <property type="entry name" value="Rab-GAP_TBC_sf"/>
</dbReference>
<dbReference type="InterPro" id="IPR035892">
    <property type="entry name" value="C2_domain_sf"/>
</dbReference>
<organism evidence="4 5">
    <name type="scientific">Vitrella brassicaformis (strain CCMP3155)</name>
    <dbReference type="NCBI Taxonomy" id="1169540"/>
    <lineage>
        <taxon>Eukaryota</taxon>
        <taxon>Sar</taxon>
        <taxon>Alveolata</taxon>
        <taxon>Colpodellida</taxon>
        <taxon>Vitrellaceae</taxon>
        <taxon>Vitrella</taxon>
    </lineage>
</organism>
<reference evidence="4 5" key="1">
    <citation type="submission" date="2014-11" db="EMBL/GenBank/DDBJ databases">
        <authorList>
            <person name="Zhu J."/>
            <person name="Qi W."/>
            <person name="Song R."/>
        </authorList>
    </citation>
    <scope>NUCLEOTIDE SEQUENCE [LARGE SCALE GENOMIC DNA]</scope>
</reference>
<feature type="region of interest" description="Disordered" evidence="2">
    <location>
        <begin position="3456"/>
        <end position="3486"/>
    </location>
</feature>
<feature type="compositionally biased region" description="Basic and acidic residues" evidence="2">
    <location>
        <begin position="86"/>
        <end position="122"/>
    </location>
</feature>
<feature type="coiled-coil region" evidence="1">
    <location>
        <begin position="350"/>
        <end position="380"/>
    </location>
</feature>
<keyword evidence="1" id="KW-0175">Coiled coil</keyword>
<feature type="domain" description="C2" evidence="3">
    <location>
        <begin position="3111"/>
        <end position="3246"/>
    </location>
</feature>
<protein>
    <recommendedName>
        <fullName evidence="3">C2 domain-containing protein</fullName>
    </recommendedName>
</protein>
<dbReference type="PROSITE" id="PS50004">
    <property type="entry name" value="C2"/>
    <property type="match status" value="1"/>
</dbReference>
<dbReference type="SMART" id="SM00233">
    <property type="entry name" value="PH"/>
    <property type="match status" value="1"/>
</dbReference>
<dbReference type="InterPro" id="IPR000008">
    <property type="entry name" value="C2_dom"/>
</dbReference>
<accession>A0A0G4GB90</accession>
<feature type="region of interest" description="Disordered" evidence="2">
    <location>
        <begin position="755"/>
        <end position="784"/>
    </location>
</feature>
<name>A0A0G4GB90_VITBC</name>
<evidence type="ECO:0000256" key="2">
    <source>
        <dbReference type="SAM" id="MobiDB-lite"/>
    </source>
</evidence>
<dbReference type="InParanoid" id="A0A0G4GB90"/>
<dbReference type="VEuPathDB" id="CryptoDB:Vbra_17276"/>
<dbReference type="PhylomeDB" id="A0A0G4GB90"/>
<dbReference type="SUPFAM" id="SSF49562">
    <property type="entry name" value="C2 domain (Calcium/lipid-binding domain, CaLB)"/>
    <property type="match status" value="1"/>
</dbReference>
<gene>
    <name evidence="4" type="ORF">Vbra_17276</name>
</gene>
<keyword evidence="5" id="KW-1185">Reference proteome</keyword>
<dbReference type="EMBL" id="CDMY01000607">
    <property type="protein sequence ID" value="CEM25930.1"/>
    <property type="molecule type" value="Genomic_DNA"/>
</dbReference>
<feature type="coiled-coil region" evidence="1">
    <location>
        <begin position="1836"/>
        <end position="1880"/>
    </location>
</feature>